<gene>
    <name evidence="2" type="ORF">TorRG33x02_241380</name>
</gene>
<sequence>MEDGLGAHAQNDIENPSTPLVSSLGLELESFSPECCIYRVPKRLRAVNEKAYTPQVVSIGPLHHGNDMLEPMEEHKKRYLSAYLERTNVGLEYYLNIIKQKEAELHSCYEEVIRFSSDEFKPWKVLDIVPDMLLIENQLPFFILEDLFNPERISLPSHNEHVCSEGTEDTLERISCYRVEHFIDLLRKFYVPFEPKSEEGKLETLNFPSITELCRAGVKLKAKSSKNLLDIHFSKSKGILEIPKLTINDRTDLLIRNLIALEQCRCTEKESYMCSYVMIMDRLVNTTEDVDLLVKYGIFENHLGDCSEVATLINKLGDGVVYHGFYFAKLSEELSVYCRTSWHKWKANLKQKYFNTPWAIVSVIAAVVLILLTIIQTVCSIISVTA</sequence>
<dbReference type="PANTHER" id="PTHR31170">
    <property type="entry name" value="BNAC04G53230D PROTEIN"/>
    <property type="match status" value="1"/>
</dbReference>
<organism evidence="2 3">
    <name type="scientific">Trema orientale</name>
    <name type="common">Charcoal tree</name>
    <name type="synonym">Celtis orientalis</name>
    <dbReference type="NCBI Taxonomy" id="63057"/>
    <lineage>
        <taxon>Eukaryota</taxon>
        <taxon>Viridiplantae</taxon>
        <taxon>Streptophyta</taxon>
        <taxon>Embryophyta</taxon>
        <taxon>Tracheophyta</taxon>
        <taxon>Spermatophyta</taxon>
        <taxon>Magnoliopsida</taxon>
        <taxon>eudicotyledons</taxon>
        <taxon>Gunneridae</taxon>
        <taxon>Pentapetalae</taxon>
        <taxon>rosids</taxon>
        <taxon>fabids</taxon>
        <taxon>Rosales</taxon>
        <taxon>Cannabaceae</taxon>
        <taxon>Trema</taxon>
    </lineage>
</organism>
<dbReference type="Pfam" id="PF03140">
    <property type="entry name" value="DUF247"/>
    <property type="match status" value="1"/>
</dbReference>
<protein>
    <submittedName>
        <fullName evidence="2">Uncharacterized protein</fullName>
    </submittedName>
</protein>
<keyword evidence="1" id="KW-1133">Transmembrane helix</keyword>
<dbReference type="EMBL" id="JXTC01000248">
    <property type="protein sequence ID" value="PON76953.1"/>
    <property type="molecule type" value="Genomic_DNA"/>
</dbReference>
<evidence type="ECO:0000256" key="1">
    <source>
        <dbReference type="SAM" id="Phobius"/>
    </source>
</evidence>
<dbReference type="STRING" id="63057.A0A2P5DUH8"/>
<name>A0A2P5DUH8_TREOI</name>
<evidence type="ECO:0000313" key="3">
    <source>
        <dbReference type="Proteomes" id="UP000237000"/>
    </source>
</evidence>
<dbReference type="PANTHER" id="PTHR31170:SF17">
    <property type="match status" value="1"/>
</dbReference>
<dbReference type="OrthoDB" id="672127at2759"/>
<reference evidence="3" key="1">
    <citation type="submission" date="2016-06" db="EMBL/GenBank/DDBJ databases">
        <title>Parallel loss of symbiosis genes in relatives of nitrogen-fixing non-legume Parasponia.</title>
        <authorList>
            <person name="Van Velzen R."/>
            <person name="Holmer R."/>
            <person name="Bu F."/>
            <person name="Rutten L."/>
            <person name="Van Zeijl A."/>
            <person name="Liu W."/>
            <person name="Santuari L."/>
            <person name="Cao Q."/>
            <person name="Sharma T."/>
            <person name="Shen D."/>
            <person name="Roswanjaya Y."/>
            <person name="Wardhani T."/>
            <person name="Kalhor M.S."/>
            <person name="Jansen J."/>
            <person name="Van den Hoogen J."/>
            <person name="Gungor B."/>
            <person name="Hartog M."/>
            <person name="Hontelez J."/>
            <person name="Verver J."/>
            <person name="Yang W.-C."/>
            <person name="Schijlen E."/>
            <person name="Repin R."/>
            <person name="Schilthuizen M."/>
            <person name="Schranz E."/>
            <person name="Heidstra R."/>
            <person name="Miyata K."/>
            <person name="Fedorova E."/>
            <person name="Kohlen W."/>
            <person name="Bisseling T."/>
            <person name="Smit S."/>
            <person name="Geurts R."/>
        </authorList>
    </citation>
    <scope>NUCLEOTIDE SEQUENCE [LARGE SCALE GENOMIC DNA]</scope>
    <source>
        <strain evidence="3">cv. RG33-2</strain>
    </source>
</reference>
<dbReference type="InParanoid" id="A0A2P5DUH8"/>
<dbReference type="Proteomes" id="UP000237000">
    <property type="component" value="Unassembled WGS sequence"/>
</dbReference>
<dbReference type="FunCoup" id="A0A2P5DUH8">
    <property type="interactions" value="143"/>
</dbReference>
<proteinExistence type="predicted"/>
<keyword evidence="1" id="KW-0472">Membrane</keyword>
<feature type="transmembrane region" description="Helical" evidence="1">
    <location>
        <begin position="358"/>
        <end position="384"/>
    </location>
</feature>
<keyword evidence="3" id="KW-1185">Reference proteome</keyword>
<keyword evidence="1" id="KW-0812">Transmembrane</keyword>
<evidence type="ECO:0000313" key="2">
    <source>
        <dbReference type="EMBL" id="PON76953.1"/>
    </source>
</evidence>
<accession>A0A2P5DUH8</accession>
<dbReference type="AlphaFoldDB" id="A0A2P5DUH8"/>
<comment type="caution">
    <text evidence="2">The sequence shown here is derived from an EMBL/GenBank/DDBJ whole genome shotgun (WGS) entry which is preliminary data.</text>
</comment>
<dbReference type="InterPro" id="IPR004158">
    <property type="entry name" value="DUF247_pln"/>
</dbReference>